<dbReference type="EMBL" id="JBHRYD010000001">
    <property type="protein sequence ID" value="MFC3703877.1"/>
    <property type="molecule type" value="Genomic_DNA"/>
</dbReference>
<evidence type="ECO:0000259" key="1">
    <source>
        <dbReference type="Pfam" id="PF00534"/>
    </source>
</evidence>
<dbReference type="GO" id="GO:0016757">
    <property type="term" value="F:glycosyltransferase activity"/>
    <property type="evidence" value="ECO:0007669"/>
    <property type="project" value="UniProtKB-KW"/>
</dbReference>
<keyword evidence="3" id="KW-0328">Glycosyltransferase</keyword>
<dbReference type="PANTHER" id="PTHR12526">
    <property type="entry name" value="GLYCOSYLTRANSFERASE"/>
    <property type="match status" value="1"/>
</dbReference>
<name>A0ABV7WXU9_9HYPH</name>
<protein>
    <submittedName>
        <fullName evidence="3">Glycosyltransferase</fullName>
        <ecNumber evidence="3">2.4.-.-</ecNumber>
    </submittedName>
</protein>
<dbReference type="InterPro" id="IPR028098">
    <property type="entry name" value="Glyco_trans_4-like_N"/>
</dbReference>
<dbReference type="InterPro" id="IPR001296">
    <property type="entry name" value="Glyco_trans_1"/>
</dbReference>
<dbReference type="Pfam" id="PF13439">
    <property type="entry name" value="Glyco_transf_4"/>
    <property type="match status" value="1"/>
</dbReference>
<dbReference type="EC" id="2.4.-.-" evidence="3"/>
<evidence type="ECO:0000313" key="4">
    <source>
        <dbReference type="Proteomes" id="UP001595613"/>
    </source>
</evidence>
<keyword evidence="3" id="KW-0808">Transferase</keyword>
<sequence>MKLVFAIKALSVPGGGAERVFVDIANGLHARGHDLQVMTFEPAASGSFYDLDASIPRLDSGVSKITKATQLLSLPRVRSRILAAKPDAVVAFMPSCYVPLAAALVFSGVPFIASEHNVPARYKSQPLSWLSMKAASCFATRFTAVSDQMKRQYPEIVQRKMTVLPNPVDIVADAQADVVGAPGQGRIIAVGRLHEQKDHITLIRAFAKLADEFPGWTVRILGDGAERDRLRQEISRHNLDGRVELPGTVRDVGAEYRAAQIYVIPSRYESYGLATIEALAHGLPAVGFADCPGTNELIRDDVNGVLVYPDDDRAGRLADAMKRLMADADARCRLAVGPLDSQEHSLFSILDRWEYLLGDAKWHETGM</sequence>
<evidence type="ECO:0000259" key="2">
    <source>
        <dbReference type="Pfam" id="PF13439"/>
    </source>
</evidence>
<feature type="domain" description="Glycosyltransferase subfamily 4-like N-terminal" evidence="2">
    <location>
        <begin position="15"/>
        <end position="170"/>
    </location>
</feature>
<evidence type="ECO:0000313" key="3">
    <source>
        <dbReference type="EMBL" id="MFC3703877.1"/>
    </source>
</evidence>
<keyword evidence="4" id="KW-1185">Reference proteome</keyword>
<dbReference type="RefSeq" id="WP_380094998.1">
    <property type="nucleotide sequence ID" value="NZ_JBHRYD010000001.1"/>
</dbReference>
<feature type="domain" description="Glycosyl transferase family 1" evidence="1">
    <location>
        <begin position="184"/>
        <end position="333"/>
    </location>
</feature>
<dbReference type="Pfam" id="PF00534">
    <property type="entry name" value="Glycos_transf_1"/>
    <property type="match status" value="1"/>
</dbReference>
<gene>
    <name evidence="3" type="ORF">ACFOOL_03800</name>
</gene>
<dbReference type="SUPFAM" id="SSF53756">
    <property type="entry name" value="UDP-Glycosyltransferase/glycogen phosphorylase"/>
    <property type="match status" value="1"/>
</dbReference>
<reference evidence="4" key="1">
    <citation type="journal article" date="2019" name="Int. J. Syst. Evol. Microbiol.">
        <title>The Global Catalogue of Microorganisms (GCM) 10K type strain sequencing project: providing services to taxonomists for standard genome sequencing and annotation.</title>
        <authorList>
            <consortium name="The Broad Institute Genomics Platform"/>
            <consortium name="The Broad Institute Genome Sequencing Center for Infectious Disease"/>
            <person name="Wu L."/>
            <person name="Ma J."/>
        </authorList>
    </citation>
    <scope>NUCLEOTIDE SEQUENCE [LARGE SCALE GENOMIC DNA]</scope>
    <source>
        <strain evidence="4">KCTC 42281</strain>
    </source>
</reference>
<organism evidence="3 4">
    <name type="scientific">Devosia honganensis</name>
    <dbReference type="NCBI Taxonomy" id="1610527"/>
    <lineage>
        <taxon>Bacteria</taxon>
        <taxon>Pseudomonadati</taxon>
        <taxon>Pseudomonadota</taxon>
        <taxon>Alphaproteobacteria</taxon>
        <taxon>Hyphomicrobiales</taxon>
        <taxon>Devosiaceae</taxon>
        <taxon>Devosia</taxon>
    </lineage>
</organism>
<comment type="caution">
    <text evidence="3">The sequence shown here is derived from an EMBL/GenBank/DDBJ whole genome shotgun (WGS) entry which is preliminary data.</text>
</comment>
<dbReference type="Gene3D" id="3.40.50.2000">
    <property type="entry name" value="Glycogen Phosphorylase B"/>
    <property type="match status" value="2"/>
</dbReference>
<proteinExistence type="predicted"/>
<accession>A0ABV7WXU9</accession>
<dbReference type="Proteomes" id="UP001595613">
    <property type="component" value="Unassembled WGS sequence"/>
</dbReference>